<feature type="signal peptide" evidence="1">
    <location>
        <begin position="1"/>
        <end position="23"/>
    </location>
</feature>
<dbReference type="Proteomes" id="UP001239019">
    <property type="component" value="Unassembled WGS sequence"/>
</dbReference>
<dbReference type="EMBL" id="JAVDDT010000001">
    <property type="protein sequence ID" value="MDQ2068351.1"/>
    <property type="molecule type" value="Genomic_DNA"/>
</dbReference>
<evidence type="ECO:0000313" key="3">
    <source>
        <dbReference type="Proteomes" id="UP001239019"/>
    </source>
</evidence>
<organism evidence="2 3">
    <name type="scientific">Natronospira bacteriovora</name>
    <dbReference type="NCBI Taxonomy" id="3069753"/>
    <lineage>
        <taxon>Bacteria</taxon>
        <taxon>Pseudomonadati</taxon>
        <taxon>Pseudomonadota</taxon>
        <taxon>Gammaproteobacteria</taxon>
        <taxon>Natronospirales</taxon>
        <taxon>Natronospiraceae</taxon>
        <taxon>Natronospira</taxon>
    </lineage>
</organism>
<name>A0ABU0W2W1_9GAMM</name>
<accession>A0ABU0W2W1</accession>
<dbReference type="RefSeq" id="WP_306726847.1">
    <property type="nucleotide sequence ID" value="NZ_JAVDDT010000001.1"/>
</dbReference>
<sequence>MLIRYSQFLTLAVLSAMVLWGCAGTGTGSSNEELETFEAERVSVPEYREFLGELREAVREGIPREFNEREIQRYGQLERRLLDLLEGVDSVDEMNRDEQRQLYNAQEALQALVSGQRDYQVICRRRHTVGTNFKTTECYTRQEWQEVSDQSRRFMEDFMRSPMEPPAGPGG</sequence>
<feature type="chain" id="PRO_5047100303" evidence="1">
    <location>
        <begin position="24"/>
        <end position="171"/>
    </location>
</feature>
<keyword evidence="3" id="KW-1185">Reference proteome</keyword>
<gene>
    <name evidence="2" type="ORF">RBH19_00500</name>
</gene>
<proteinExistence type="predicted"/>
<evidence type="ECO:0000256" key="1">
    <source>
        <dbReference type="SAM" id="SignalP"/>
    </source>
</evidence>
<evidence type="ECO:0000313" key="2">
    <source>
        <dbReference type="EMBL" id="MDQ2068351.1"/>
    </source>
</evidence>
<reference evidence="2 3" key="1">
    <citation type="submission" date="2023-08" db="EMBL/GenBank/DDBJ databases">
        <title>Whole-genome sequencing of halo(alkali)philic microorganisms from hypersaline lakes.</title>
        <authorList>
            <person name="Sorokin D.Y."/>
            <person name="Abbas B."/>
            <person name="Merkel A.Y."/>
        </authorList>
    </citation>
    <scope>NUCLEOTIDE SEQUENCE [LARGE SCALE GENOMIC DNA]</scope>
    <source>
        <strain evidence="2 3">AB-CW4</strain>
    </source>
</reference>
<protein>
    <submittedName>
        <fullName evidence="2">Uncharacterized protein</fullName>
    </submittedName>
</protein>
<comment type="caution">
    <text evidence="2">The sequence shown here is derived from an EMBL/GenBank/DDBJ whole genome shotgun (WGS) entry which is preliminary data.</text>
</comment>
<keyword evidence="1" id="KW-0732">Signal</keyword>